<dbReference type="Gene3D" id="3.40.50.300">
    <property type="entry name" value="P-loop containing nucleotide triphosphate hydrolases"/>
    <property type="match status" value="1"/>
</dbReference>
<dbReference type="EMBL" id="CP060385">
    <property type="protein sequence ID" value="QOX89418.1"/>
    <property type="molecule type" value="Genomic_DNA"/>
</dbReference>
<sequence length="50" mass="6172">MEEFTSKLKQDKMEEFHNKYRNLDVLLIDDIQMMENAKYTQIEFLNFLII</sequence>
<protein>
    <recommendedName>
        <fullName evidence="1">Chromosomal replication initiator protein DnaA ATPAse domain-containing protein</fullName>
    </recommendedName>
</protein>
<feature type="domain" description="Chromosomal replication initiator protein DnaA ATPAse" evidence="1">
    <location>
        <begin position="1"/>
        <end position="47"/>
    </location>
</feature>
<evidence type="ECO:0000313" key="2">
    <source>
        <dbReference type="EMBL" id="QOX89418.1"/>
    </source>
</evidence>
<proteinExistence type="predicted"/>
<dbReference type="InterPro" id="IPR013317">
    <property type="entry name" value="DnaA_dom"/>
</dbReference>
<evidence type="ECO:0000259" key="1">
    <source>
        <dbReference type="Pfam" id="PF00308"/>
    </source>
</evidence>
<gene>
    <name evidence="2" type="ORF">H7685_00515</name>
</gene>
<accession>A0A7S7FZI1</accession>
<name>A0A7S7FZI1_9MOLU</name>
<dbReference type="AlphaFoldDB" id="A0A7S7FZI1"/>
<dbReference type="Pfam" id="PF00308">
    <property type="entry name" value="Bac_DnaA"/>
    <property type="match status" value="1"/>
</dbReference>
<organism evidence="2">
    <name type="scientific">Candidatus Phytoplasma australasiaticum subsp. australasiaticum</name>
    <dbReference type="NCBI Taxonomy" id="2832407"/>
    <lineage>
        <taxon>Bacteria</taxon>
        <taxon>Bacillati</taxon>
        <taxon>Mycoplasmatota</taxon>
        <taxon>Mollicutes</taxon>
        <taxon>Acholeplasmatales</taxon>
        <taxon>Acholeplasmataceae</taxon>
        <taxon>Candidatus Phytoplasma</taxon>
        <taxon>16SrII (Peanut WB group)</taxon>
        <taxon>Candidatus Phytoplasma australasiaticum</taxon>
    </lineage>
</organism>
<reference evidence="2" key="1">
    <citation type="submission" date="2020-08" db="EMBL/GenBank/DDBJ databases">
        <title>Phytoplasma sp. strain PR08 associated with Phyllody Disease of Parthenium hysterophorus.</title>
        <authorList>
            <person name="Kirdat K."/>
            <person name="Tiwarekar B."/>
            <person name="Yadav A."/>
        </authorList>
    </citation>
    <scope>NUCLEOTIDE SEQUENCE [LARGE SCALE GENOMIC DNA]</scope>
    <source>
        <strain evidence="2">PR08</strain>
    </source>
</reference>
<dbReference type="InterPro" id="IPR027417">
    <property type="entry name" value="P-loop_NTPase"/>
</dbReference>